<organism evidence="1 2">
    <name type="scientific">Rhodocytophaga aerolata</name>
    <dbReference type="NCBI Taxonomy" id="455078"/>
    <lineage>
        <taxon>Bacteria</taxon>
        <taxon>Pseudomonadati</taxon>
        <taxon>Bacteroidota</taxon>
        <taxon>Cytophagia</taxon>
        <taxon>Cytophagales</taxon>
        <taxon>Rhodocytophagaceae</taxon>
        <taxon>Rhodocytophaga</taxon>
    </lineage>
</organism>
<reference evidence="1" key="1">
    <citation type="submission" date="2023-07" db="EMBL/GenBank/DDBJ databases">
        <title>The genome sequence of Rhodocytophaga aerolata KACC 12507.</title>
        <authorList>
            <person name="Zhang X."/>
        </authorList>
    </citation>
    <scope>NUCLEOTIDE SEQUENCE</scope>
    <source>
        <strain evidence="1">KACC 12507</strain>
    </source>
</reference>
<gene>
    <name evidence="1" type="ORF">Q0590_21975</name>
</gene>
<dbReference type="RefSeq" id="WP_378411142.1">
    <property type="nucleotide sequence ID" value="NZ_JBHSMY010000149.1"/>
</dbReference>
<protein>
    <submittedName>
        <fullName evidence="1">Uncharacterized protein</fullName>
    </submittedName>
</protein>
<dbReference type="Proteomes" id="UP001168528">
    <property type="component" value="Unassembled WGS sequence"/>
</dbReference>
<evidence type="ECO:0000313" key="1">
    <source>
        <dbReference type="EMBL" id="MDO1448962.1"/>
    </source>
</evidence>
<accession>A0ABT8RE01</accession>
<name>A0ABT8RE01_9BACT</name>
<sequence>MQQVTNLILSASLFGTQEMFRAQLDAYTSKLKVSPFAKLDNCRQGGDNCLRADLFVAAFTDLDLRAFIEFFLSLHYAYQGQDQKKTLQVFIKRPKDEFFLVFTQETIAEWDFTA</sequence>
<evidence type="ECO:0000313" key="2">
    <source>
        <dbReference type="Proteomes" id="UP001168528"/>
    </source>
</evidence>
<comment type="caution">
    <text evidence="1">The sequence shown here is derived from an EMBL/GenBank/DDBJ whole genome shotgun (WGS) entry which is preliminary data.</text>
</comment>
<proteinExistence type="predicted"/>
<keyword evidence="2" id="KW-1185">Reference proteome</keyword>
<dbReference type="EMBL" id="JAUKPO010000015">
    <property type="protein sequence ID" value="MDO1448962.1"/>
    <property type="molecule type" value="Genomic_DNA"/>
</dbReference>